<dbReference type="Proteomes" id="UP000297814">
    <property type="component" value="Unassembled WGS sequence"/>
</dbReference>
<feature type="domain" description="2EXR" evidence="2">
    <location>
        <begin position="23"/>
        <end position="144"/>
    </location>
</feature>
<evidence type="ECO:0000313" key="3">
    <source>
        <dbReference type="EMBL" id="TGO32227.1"/>
    </source>
</evidence>
<organism evidence="3 4">
    <name type="scientific">Botrytis hyacinthi</name>
    <dbReference type="NCBI Taxonomy" id="278943"/>
    <lineage>
        <taxon>Eukaryota</taxon>
        <taxon>Fungi</taxon>
        <taxon>Dikarya</taxon>
        <taxon>Ascomycota</taxon>
        <taxon>Pezizomycotina</taxon>
        <taxon>Leotiomycetes</taxon>
        <taxon>Helotiales</taxon>
        <taxon>Sclerotiniaceae</taxon>
        <taxon>Botrytis</taxon>
    </lineage>
</organism>
<feature type="region of interest" description="Disordered" evidence="1">
    <location>
        <begin position="316"/>
        <end position="343"/>
    </location>
</feature>
<feature type="domain" description="2EXR" evidence="2">
    <location>
        <begin position="372"/>
        <end position="486"/>
    </location>
</feature>
<dbReference type="PANTHER" id="PTHR35910">
    <property type="entry name" value="2EXR DOMAIN-CONTAINING PROTEIN"/>
    <property type="match status" value="1"/>
</dbReference>
<keyword evidence="4" id="KW-1185">Reference proteome</keyword>
<evidence type="ECO:0000313" key="4">
    <source>
        <dbReference type="Proteomes" id="UP000297814"/>
    </source>
</evidence>
<dbReference type="InterPro" id="IPR045518">
    <property type="entry name" value="2EXR"/>
</dbReference>
<sequence>MIIQNGLGGDQIKLQKIGSAETFPYFNRVPRVVRIEIWLHCSTPRRVDLREGVKYPADKTGFIDRPCPKARSNLPITAFVNHKSRKWISSHYHQLIQPIATESRWFSPAAKGLQHLFSATRLVKQPSSTLSSNCNVVYFNPEIDDLFLTMDAFRSSSTPQHVLDILQCDEESSGIVDEIECIELYCTGPSGINSHGARVLRILENLESMSIVFGKEPGEHDERRENVVTFDMTQRINIISEMSRHMKITEIFDGNRCIPYYKEKNEKERAKFADQRPYGFVPMLRMSMAIADAPSQPREQEKVFVASKLEVSSSTSEDEQLSVTATSFGDSKPGNDTITDLSSELPSIADSGLSQEASTELKITRAVPAKTFLRFSYLPIELRIKIWRHSFPRQHLILRRESFMKPLSSPFQATFPTCFRRPCDDLPTAFANRESQAEALKHYHVLYQAHYRIRAKESESVHDYYSGATDLLSPHAVYFNPKIDCIALIYSDFLTESSEIHAMFPIYNQKTARCIESIREVKVYHVTLREDRLYYSHKMNRLINMLECFKSLEHIKLIVHPDETSNNTINFDSIIEKDHYNCSIKEMWTGKAKLEFIWGKEDDEGERYFTRT</sequence>
<reference evidence="3 4" key="1">
    <citation type="submission" date="2017-12" db="EMBL/GenBank/DDBJ databases">
        <title>Comparative genomics of Botrytis spp.</title>
        <authorList>
            <person name="Valero-Jimenez C.A."/>
            <person name="Tapia P."/>
            <person name="Veloso J."/>
            <person name="Silva-Moreno E."/>
            <person name="Staats M."/>
            <person name="Valdes J.H."/>
            <person name="Van Kan J.A.L."/>
        </authorList>
    </citation>
    <scope>NUCLEOTIDE SEQUENCE [LARGE SCALE GENOMIC DNA]</scope>
    <source>
        <strain evidence="3 4">Bh0001</strain>
    </source>
</reference>
<dbReference type="AlphaFoldDB" id="A0A4Z1GE78"/>
<dbReference type="EMBL" id="PQXK01000338">
    <property type="protein sequence ID" value="TGO32227.1"/>
    <property type="molecule type" value="Genomic_DNA"/>
</dbReference>
<gene>
    <name evidence="3" type="ORF">BHYA_0338g00090</name>
</gene>
<evidence type="ECO:0000256" key="1">
    <source>
        <dbReference type="SAM" id="MobiDB-lite"/>
    </source>
</evidence>
<dbReference type="Pfam" id="PF20150">
    <property type="entry name" value="2EXR"/>
    <property type="match status" value="2"/>
</dbReference>
<accession>A0A4Z1GE78</accession>
<evidence type="ECO:0000259" key="2">
    <source>
        <dbReference type="Pfam" id="PF20150"/>
    </source>
</evidence>
<proteinExistence type="predicted"/>
<name>A0A4Z1GE78_9HELO</name>
<comment type="caution">
    <text evidence="3">The sequence shown here is derived from an EMBL/GenBank/DDBJ whole genome shotgun (WGS) entry which is preliminary data.</text>
</comment>
<protein>
    <recommendedName>
        <fullName evidence="2">2EXR domain-containing protein</fullName>
    </recommendedName>
</protein>
<dbReference type="PANTHER" id="PTHR35910:SF6">
    <property type="entry name" value="2EXR DOMAIN-CONTAINING PROTEIN"/>
    <property type="match status" value="1"/>
</dbReference>